<evidence type="ECO:0000256" key="2">
    <source>
        <dbReference type="PROSITE-ProRule" id="PRU00335"/>
    </source>
</evidence>
<dbReference type="InterPro" id="IPR023772">
    <property type="entry name" value="DNA-bd_HTH_TetR-type_CS"/>
</dbReference>
<dbReference type="PRINTS" id="PR00455">
    <property type="entry name" value="HTHTETR"/>
</dbReference>
<dbReference type="InterPro" id="IPR041479">
    <property type="entry name" value="TetR_CgmR_C"/>
</dbReference>
<evidence type="ECO:0000313" key="5">
    <source>
        <dbReference type="Proteomes" id="UP000631694"/>
    </source>
</evidence>
<dbReference type="InterPro" id="IPR036271">
    <property type="entry name" value="Tet_transcr_reg_TetR-rel_C_sf"/>
</dbReference>
<dbReference type="SUPFAM" id="SSF48498">
    <property type="entry name" value="Tetracyclin repressor-like, C-terminal domain"/>
    <property type="match status" value="1"/>
</dbReference>
<sequence>MSTAHTRPKQPELVRRALLDCAARLAAEQGLAGLTVQAVADAAGVTKGGFFHHFPSKQALIDAVFADLVAHFDGEVEALMAADPEPFGRFTRAYVEATFRERLLGRAAPSTIMSLSMLADPELRLVWSRWFEGRMAQHAETDASPVLEIARLAADGLCLNGLLSLDSTVIADIEALRAELAALTRPR</sequence>
<comment type="caution">
    <text evidence="4">The sequence shown here is derived from an EMBL/GenBank/DDBJ whole genome shotgun (WGS) entry which is preliminary data.</text>
</comment>
<dbReference type="Pfam" id="PF00440">
    <property type="entry name" value="TetR_N"/>
    <property type="match status" value="1"/>
</dbReference>
<gene>
    <name evidence="4" type="ORF">I5731_19625</name>
</gene>
<organism evidence="4 5">
    <name type="scientific">Methylobrevis albus</name>
    <dbReference type="NCBI Taxonomy" id="2793297"/>
    <lineage>
        <taxon>Bacteria</taxon>
        <taxon>Pseudomonadati</taxon>
        <taxon>Pseudomonadota</taxon>
        <taxon>Alphaproteobacteria</taxon>
        <taxon>Hyphomicrobiales</taxon>
        <taxon>Pleomorphomonadaceae</taxon>
        <taxon>Methylobrevis</taxon>
    </lineage>
</organism>
<feature type="domain" description="HTH tetR-type" evidence="3">
    <location>
        <begin position="12"/>
        <end position="72"/>
    </location>
</feature>
<reference evidence="4" key="1">
    <citation type="submission" date="2020-12" db="EMBL/GenBank/DDBJ databases">
        <title>Methylobrevis albus sp. nov., isolated from fresh water lack sediment.</title>
        <authorList>
            <person name="Zou Q."/>
        </authorList>
    </citation>
    <scope>NUCLEOTIDE SEQUENCE</scope>
    <source>
        <strain evidence="4">L22</strain>
    </source>
</reference>
<dbReference type="EMBL" id="JADZLT010000056">
    <property type="protein sequence ID" value="MBH0240038.1"/>
    <property type="molecule type" value="Genomic_DNA"/>
</dbReference>
<dbReference type="GO" id="GO:0003700">
    <property type="term" value="F:DNA-binding transcription factor activity"/>
    <property type="evidence" value="ECO:0007669"/>
    <property type="project" value="TreeGrafter"/>
</dbReference>
<dbReference type="InterPro" id="IPR050109">
    <property type="entry name" value="HTH-type_TetR-like_transc_reg"/>
</dbReference>
<dbReference type="SUPFAM" id="SSF46689">
    <property type="entry name" value="Homeodomain-like"/>
    <property type="match status" value="1"/>
</dbReference>
<keyword evidence="1 2" id="KW-0238">DNA-binding</keyword>
<dbReference type="AlphaFoldDB" id="A0A931MY63"/>
<keyword evidence="5" id="KW-1185">Reference proteome</keyword>
<dbReference type="PANTHER" id="PTHR30055:SF148">
    <property type="entry name" value="TETR-FAMILY TRANSCRIPTIONAL REGULATOR"/>
    <property type="match status" value="1"/>
</dbReference>
<name>A0A931MY63_9HYPH</name>
<evidence type="ECO:0000259" key="3">
    <source>
        <dbReference type="PROSITE" id="PS50977"/>
    </source>
</evidence>
<dbReference type="PANTHER" id="PTHR30055">
    <property type="entry name" value="HTH-TYPE TRANSCRIPTIONAL REGULATOR RUTR"/>
    <property type="match status" value="1"/>
</dbReference>
<evidence type="ECO:0000313" key="4">
    <source>
        <dbReference type="EMBL" id="MBH0240038.1"/>
    </source>
</evidence>
<proteinExistence type="predicted"/>
<evidence type="ECO:0000256" key="1">
    <source>
        <dbReference type="ARBA" id="ARBA00023125"/>
    </source>
</evidence>
<dbReference type="Gene3D" id="1.10.357.10">
    <property type="entry name" value="Tetracycline Repressor, domain 2"/>
    <property type="match status" value="1"/>
</dbReference>
<dbReference type="InterPro" id="IPR001647">
    <property type="entry name" value="HTH_TetR"/>
</dbReference>
<accession>A0A931MY63</accession>
<dbReference type="GO" id="GO:0000976">
    <property type="term" value="F:transcription cis-regulatory region binding"/>
    <property type="evidence" value="ECO:0007669"/>
    <property type="project" value="TreeGrafter"/>
</dbReference>
<dbReference type="PROSITE" id="PS50977">
    <property type="entry name" value="HTH_TETR_2"/>
    <property type="match status" value="1"/>
</dbReference>
<dbReference type="RefSeq" id="WP_197313098.1">
    <property type="nucleotide sequence ID" value="NZ_JADZLT010000056.1"/>
</dbReference>
<dbReference type="Proteomes" id="UP000631694">
    <property type="component" value="Unassembled WGS sequence"/>
</dbReference>
<dbReference type="Pfam" id="PF17937">
    <property type="entry name" value="TetR_C_28"/>
    <property type="match status" value="1"/>
</dbReference>
<dbReference type="PROSITE" id="PS01081">
    <property type="entry name" value="HTH_TETR_1"/>
    <property type="match status" value="1"/>
</dbReference>
<dbReference type="InterPro" id="IPR009057">
    <property type="entry name" value="Homeodomain-like_sf"/>
</dbReference>
<feature type="DNA-binding region" description="H-T-H motif" evidence="2">
    <location>
        <begin position="35"/>
        <end position="54"/>
    </location>
</feature>
<protein>
    <submittedName>
        <fullName evidence="4">TetR family transcriptional regulator</fullName>
    </submittedName>
</protein>